<dbReference type="PROSITE" id="PS50222">
    <property type="entry name" value="EF_HAND_2"/>
    <property type="match status" value="3"/>
</dbReference>
<organism evidence="6">
    <name type="scientific">Albugo laibachii Nc14</name>
    <dbReference type="NCBI Taxonomy" id="890382"/>
    <lineage>
        <taxon>Eukaryota</taxon>
        <taxon>Sar</taxon>
        <taxon>Stramenopiles</taxon>
        <taxon>Oomycota</taxon>
        <taxon>Peronosporomycetes</taxon>
        <taxon>Albuginales</taxon>
        <taxon>Albuginaceae</taxon>
        <taxon>Albugo</taxon>
    </lineage>
</organism>
<keyword evidence="1" id="KW-0479">Metal-binding</keyword>
<reference evidence="6" key="1">
    <citation type="journal article" date="2011" name="PLoS Biol.">
        <title>Gene gain and loss during evolution of obligate parasitism in the white rust pathogen of Arabidopsis thaliana.</title>
        <authorList>
            <person name="Kemen E."/>
            <person name="Gardiner A."/>
            <person name="Schultz-Larsen T."/>
            <person name="Kemen A.C."/>
            <person name="Balmuth A.L."/>
            <person name="Robert-Seilaniantz A."/>
            <person name="Bailey K."/>
            <person name="Holub E."/>
            <person name="Studholme D.J."/>
            <person name="Maclean D."/>
            <person name="Jones J.D."/>
        </authorList>
    </citation>
    <scope>NUCLEOTIDE SEQUENCE</scope>
</reference>
<feature type="domain" description="EF-hand" evidence="5">
    <location>
        <begin position="185"/>
        <end position="220"/>
    </location>
</feature>
<dbReference type="PROSITE" id="PS00018">
    <property type="entry name" value="EF_HAND_1"/>
    <property type="match status" value="2"/>
</dbReference>
<evidence type="ECO:0000256" key="2">
    <source>
        <dbReference type="ARBA" id="ARBA00022737"/>
    </source>
</evidence>
<proteinExistence type="predicted"/>
<keyword evidence="2" id="KW-0677">Repeat</keyword>
<evidence type="ECO:0000256" key="1">
    <source>
        <dbReference type="ARBA" id="ARBA00022723"/>
    </source>
</evidence>
<dbReference type="Pfam" id="PF13499">
    <property type="entry name" value="EF-hand_7"/>
    <property type="match status" value="1"/>
</dbReference>
<feature type="domain" description="EF-hand" evidence="5">
    <location>
        <begin position="79"/>
        <end position="114"/>
    </location>
</feature>
<feature type="domain" description="EF-hand" evidence="5">
    <location>
        <begin position="117"/>
        <end position="146"/>
    </location>
</feature>
<dbReference type="InterPro" id="IPR018247">
    <property type="entry name" value="EF_Hand_1_Ca_BS"/>
</dbReference>
<protein>
    <submittedName>
        <fullName evidence="6">Uncharacterized protein AlNc14C193G8493</fullName>
    </submittedName>
</protein>
<dbReference type="CDD" id="cd00051">
    <property type="entry name" value="EFh"/>
    <property type="match status" value="1"/>
</dbReference>
<sequence>MAFSHVPSDLDRMKQSSHNDSPAKLPRLSVSVTKNSSFLRRKSFKKIDLTPFYTKNVSNIVLTRTQTASIATRMQVGQRELLKLKKCFDKIDFDGSGSIDYSEFYDFLQEPKTVFSDRLFQMIEMNNDGTIDLEEFVHAMIFFCTFGREEMLQFTFNIFDTERAGFIRCRECRPLINLVNANGSLFPGNVKHVLSAFDRNQDGLLDFKEFKVLNARFPLLLFPSFRLQETMQRSTLGQRQWMTLRRKALAGGKPEIKLPKLSMMKSFKKLLGTD</sequence>
<accession>F0WQ11</accession>
<dbReference type="GO" id="GO:0005509">
    <property type="term" value="F:calcium ion binding"/>
    <property type="evidence" value="ECO:0007669"/>
    <property type="project" value="InterPro"/>
</dbReference>
<evidence type="ECO:0000256" key="4">
    <source>
        <dbReference type="SAM" id="MobiDB-lite"/>
    </source>
</evidence>
<evidence type="ECO:0000256" key="3">
    <source>
        <dbReference type="ARBA" id="ARBA00022837"/>
    </source>
</evidence>
<evidence type="ECO:0000313" key="6">
    <source>
        <dbReference type="EMBL" id="CCA23416.1"/>
    </source>
</evidence>
<name>F0WQ11_9STRA</name>
<dbReference type="SUPFAM" id="SSF47473">
    <property type="entry name" value="EF-hand"/>
    <property type="match status" value="1"/>
</dbReference>
<dbReference type="Pfam" id="PF13833">
    <property type="entry name" value="EF-hand_8"/>
    <property type="match status" value="1"/>
</dbReference>
<dbReference type="AlphaFoldDB" id="F0WQ11"/>
<keyword evidence="3" id="KW-0106">Calcium</keyword>
<dbReference type="InterPro" id="IPR011992">
    <property type="entry name" value="EF-hand-dom_pair"/>
</dbReference>
<gene>
    <name evidence="6" type="primary">AlNc14C193G8493</name>
    <name evidence="6" type="ORF">ALNC14_095600</name>
</gene>
<dbReference type="HOGENOM" id="CLU_061940_0_0_1"/>
<dbReference type="SMART" id="SM00054">
    <property type="entry name" value="EFh"/>
    <property type="match status" value="3"/>
</dbReference>
<dbReference type="InterPro" id="IPR002048">
    <property type="entry name" value="EF_hand_dom"/>
</dbReference>
<reference evidence="6" key="2">
    <citation type="submission" date="2011-02" db="EMBL/GenBank/DDBJ databases">
        <authorList>
            <person name="MacLean D."/>
        </authorList>
    </citation>
    <scope>NUCLEOTIDE SEQUENCE</scope>
</reference>
<dbReference type="PANTHER" id="PTHR45942">
    <property type="entry name" value="PROTEIN PHOSPATASE 3 REGULATORY SUBUNIT B ALPHA ISOFORM TYPE 1"/>
    <property type="match status" value="1"/>
</dbReference>
<dbReference type="EMBL" id="FR824238">
    <property type="protein sequence ID" value="CCA23416.1"/>
    <property type="molecule type" value="Genomic_DNA"/>
</dbReference>
<dbReference type="Gene3D" id="1.10.238.10">
    <property type="entry name" value="EF-hand"/>
    <property type="match status" value="1"/>
</dbReference>
<evidence type="ECO:0000259" key="5">
    <source>
        <dbReference type="PROSITE" id="PS50222"/>
    </source>
</evidence>
<feature type="region of interest" description="Disordered" evidence="4">
    <location>
        <begin position="1"/>
        <end position="26"/>
    </location>
</feature>